<dbReference type="Pfam" id="PF08239">
    <property type="entry name" value="SH3_3"/>
    <property type="match status" value="1"/>
</dbReference>
<dbReference type="AlphaFoldDB" id="A0A6B1DUI5"/>
<feature type="compositionally biased region" description="Low complexity" evidence="1">
    <location>
        <begin position="67"/>
        <end position="77"/>
    </location>
</feature>
<feature type="domain" description="DUF3048" evidence="4">
    <location>
        <begin position="220"/>
        <end position="321"/>
    </location>
</feature>
<dbReference type="InterPro" id="IPR021416">
    <property type="entry name" value="DUF3048_N"/>
</dbReference>
<keyword evidence="2" id="KW-0732">Signal</keyword>
<evidence type="ECO:0000256" key="1">
    <source>
        <dbReference type="SAM" id="MobiDB-lite"/>
    </source>
</evidence>
<feature type="domain" description="DUF3048" evidence="5">
    <location>
        <begin position="399"/>
        <end position="508"/>
    </location>
</feature>
<feature type="region of interest" description="Disordered" evidence="1">
    <location>
        <begin position="22"/>
        <end position="87"/>
    </location>
</feature>
<dbReference type="InterPro" id="IPR023158">
    <property type="entry name" value="YerB-like_sf"/>
</dbReference>
<feature type="chain" id="PRO_5025414553" evidence="2">
    <location>
        <begin position="22"/>
        <end position="520"/>
    </location>
</feature>
<sequence length="520" mass="56337">MIRLVLLAACLALLAGCTVEITPPTPELPPVPPVPTFTPAPSVAPEPAPPAETADSQPAESEPEAPPEAVSEPQAPELPESVAAEPLPPGSIGTGLVVNAAVLNVRSSPDVNSSRLGQLQNNTVVQVLDGTADHQWWHVCCLPDGVTSGWVYGQFLDVNLDPSAAADLAREPAVPPPVLSPWAVHPANRAEMWDLTWEIAVGRLPEQRFAHPPTEALSPLTGLPISPERLTQRPFLVCIPSDIPARPQYGLSQADIVYEYLVDGYSITRLTGIFHGQDVPDIGPIRSARLVNFYLGYLYNGAVMCSGASDFIRRLLREIAEFPYFDIDLDNSTGRLPYSYILGTGLTRFHTNTLGARQWLQDFLLEQPIDIQGFVFQAEAPPGSPAAYVKIPWPVVSSSWVEYRYNPQSGLYARYMGGVPHVDANTGAQIQTANIVVQYVTHQNTFLVEDSLGNLSLDQDIFGSGRAVIFRNGSRYDGTWSVDTLGSLPRFTAHDGQDIPLAPGASWIALVPDGYLLTVQ</sequence>
<feature type="domain" description="SH3b" evidence="3">
    <location>
        <begin position="102"/>
        <end position="156"/>
    </location>
</feature>
<dbReference type="InterPro" id="IPR003646">
    <property type="entry name" value="SH3-like_bac-type"/>
</dbReference>
<dbReference type="SUPFAM" id="SSF159774">
    <property type="entry name" value="YerB-like"/>
    <property type="match status" value="1"/>
</dbReference>
<feature type="compositionally biased region" description="Low complexity" evidence="1">
    <location>
        <begin position="51"/>
        <end position="60"/>
    </location>
</feature>
<dbReference type="Gene3D" id="3.50.90.10">
    <property type="entry name" value="YerB-like"/>
    <property type="match status" value="1"/>
</dbReference>
<dbReference type="PROSITE" id="PS51257">
    <property type="entry name" value="PROKAR_LIPOPROTEIN"/>
    <property type="match status" value="1"/>
</dbReference>
<dbReference type="InterPro" id="IPR035328">
    <property type="entry name" value="DUF3048_C"/>
</dbReference>
<dbReference type="Pfam" id="PF17479">
    <property type="entry name" value="DUF3048_C"/>
    <property type="match status" value="1"/>
</dbReference>
<dbReference type="EMBL" id="VXPY01000059">
    <property type="protein sequence ID" value="MYD90362.1"/>
    <property type="molecule type" value="Genomic_DNA"/>
</dbReference>
<evidence type="ECO:0000259" key="5">
    <source>
        <dbReference type="Pfam" id="PF17479"/>
    </source>
</evidence>
<dbReference type="Gene3D" id="2.30.30.40">
    <property type="entry name" value="SH3 Domains"/>
    <property type="match status" value="1"/>
</dbReference>
<reference evidence="6" key="1">
    <citation type="submission" date="2019-09" db="EMBL/GenBank/DDBJ databases">
        <title>Characterisation of the sponge microbiome using genome-centric metagenomics.</title>
        <authorList>
            <person name="Engelberts J.P."/>
            <person name="Robbins S.J."/>
            <person name="De Goeij J.M."/>
            <person name="Aranda M."/>
            <person name="Bell S.C."/>
            <person name="Webster N.S."/>
        </authorList>
    </citation>
    <scope>NUCLEOTIDE SEQUENCE</scope>
    <source>
        <strain evidence="6">SB0662_bin_9</strain>
    </source>
</reference>
<comment type="caution">
    <text evidence="6">The sequence shown here is derived from an EMBL/GenBank/DDBJ whole genome shotgun (WGS) entry which is preliminary data.</text>
</comment>
<evidence type="ECO:0000259" key="4">
    <source>
        <dbReference type="Pfam" id="PF11258"/>
    </source>
</evidence>
<feature type="signal peptide" evidence="2">
    <location>
        <begin position="1"/>
        <end position="21"/>
    </location>
</feature>
<evidence type="ECO:0000256" key="2">
    <source>
        <dbReference type="SAM" id="SignalP"/>
    </source>
</evidence>
<feature type="compositionally biased region" description="Pro residues" evidence="1">
    <location>
        <begin position="23"/>
        <end position="50"/>
    </location>
</feature>
<organism evidence="6">
    <name type="scientific">Caldilineaceae bacterium SB0662_bin_9</name>
    <dbReference type="NCBI Taxonomy" id="2605258"/>
    <lineage>
        <taxon>Bacteria</taxon>
        <taxon>Bacillati</taxon>
        <taxon>Chloroflexota</taxon>
        <taxon>Caldilineae</taxon>
        <taxon>Caldilineales</taxon>
        <taxon>Caldilineaceae</taxon>
    </lineage>
</organism>
<dbReference type="Pfam" id="PF11258">
    <property type="entry name" value="DUF3048"/>
    <property type="match status" value="1"/>
</dbReference>
<gene>
    <name evidence="6" type="ORF">F4Y08_08530</name>
</gene>
<protein>
    <submittedName>
        <fullName evidence="6">DUF3048 domain-containing protein</fullName>
    </submittedName>
</protein>
<accession>A0A6B1DUI5</accession>
<evidence type="ECO:0000313" key="6">
    <source>
        <dbReference type="EMBL" id="MYD90362.1"/>
    </source>
</evidence>
<name>A0A6B1DUI5_9CHLR</name>
<evidence type="ECO:0000259" key="3">
    <source>
        <dbReference type="Pfam" id="PF08239"/>
    </source>
</evidence>
<proteinExistence type="predicted"/>